<evidence type="ECO:0000313" key="5">
    <source>
        <dbReference type="Proteomes" id="UP000653305"/>
    </source>
</evidence>
<protein>
    <submittedName>
        <fullName evidence="4">8-hydroxygeraniol dehydrogenase</fullName>
    </submittedName>
</protein>
<organism evidence="4 5">
    <name type="scientific">Phtheirospermum japonicum</name>
    <dbReference type="NCBI Taxonomy" id="374723"/>
    <lineage>
        <taxon>Eukaryota</taxon>
        <taxon>Viridiplantae</taxon>
        <taxon>Streptophyta</taxon>
        <taxon>Embryophyta</taxon>
        <taxon>Tracheophyta</taxon>
        <taxon>Spermatophyta</taxon>
        <taxon>Magnoliopsida</taxon>
        <taxon>eudicotyledons</taxon>
        <taxon>Gunneridae</taxon>
        <taxon>Pentapetalae</taxon>
        <taxon>asterids</taxon>
        <taxon>lamiids</taxon>
        <taxon>Lamiales</taxon>
        <taxon>Orobanchaceae</taxon>
        <taxon>Orobanchaceae incertae sedis</taxon>
        <taxon>Phtheirospermum</taxon>
    </lineage>
</organism>
<dbReference type="PANTHER" id="PTHR42683">
    <property type="entry name" value="ALDEHYDE REDUCTASE"/>
    <property type="match status" value="1"/>
</dbReference>
<dbReference type="GO" id="GO:0016616">
    <property type="term" value="F:oxidoreductase activity, acting on the CH-OH group of donors, NAD or NADP as acceptor"/>
    <property type="evidence" value="ECO:0007669"/>
    <property type="project" value="InterPro"/>
</dbReference>
<evidence type="ECO:0000256" key="1">
    <source>
        <dbReference type="ARBA" id="ARBA00022723"/>
    </source>
</evidence>
<dbReference type="InterPro" id="IPR036291">
    <property type="entry name" value="NAD(P)-bd_dom_sf"/>
</dbReference>
<proteinExistence type="predicted"/>
<name>A0A830B8N5_9LAMI</name>
<evidence type="ECO:0000313" key="4">
    <source>
        <dbReference type="EMBL" id="GFP81619.1"/>
    </source>
</evidence>
<evidence type="ECO:0000256" key="3">
    <source>
        <dbReference type="ARBA" id="ARBA00023002"/>
    </source>
</evidence>
<dbReference type="Proteomes" id="UP000653305">
    <property type="component" value="Unassembled WGS sequence"/>
</dbReference>
<dbReference type="EMBL" id="BMAC01000031">
    <property type="protein sequence ID" value="GFP81619.1"/>
    <property type="molecule type" value="Genomic_DNA"/>
</dbReference>
<accession>A0A830B8N5</accession>
<gene>
    <name evidence="4" type="ORF">PHJA_000305200</name>
</gene>
<dbReference type="AlphaFoldDB" id="A0A830B8N5"/>
<dbReference type="Gene3D" id="3.40.50.720">
    <property type="entry name" value="NAD(P)-binding Rossmann-like Domain"/>
    <property type="match status" value="1"/>
</dbReference>
<keyword evidence="2" id="KW-0862">Zinc</keyword>
<sequence length="61" mass="6419">MKAAAATLDGIIDTGSTVHPVEPLMGLLKAHGKMVFVGLPDKPVELPVFPMVAGRRRRPGA</sequence>
<comment type="caution">
    <text evidence="4">The sequence shown here is derived from an EMBL/GenBank/DDBJ whole genome shotgun (WGS) entry which is preliminary data.</text>
</comment>
<keyword evidence="1" id="KW-0479">Metal-binding</keyword>
<keyword evidence="3" id="KW-0560">Oxidoreductase</keyword>
<reference evidence="4" key="1">
    <citation type="submission" date="2020-07" db="EMBL/GenBank/DDBJ databases">
        <title>Ethylene signaling mediates host invasion by parasitic plants.</title>
        <authorList>
            <person name="Yoshida S."/>
        </authorList>
    </citation>
    <scope>NUCLEOTIDE SEQUENCE</scope>
    <source>
        <strain evidence="4">Okayama</strain>
    </source>
</reference>
<dbReference type="SUPFAM" id="SSF51735">
    <property type="entry name" value="NAD(P)-binding Rossmann-fold domains"/>
    <property type="match status" value="1"/>
</dbReference>
<dbReference type="OrthoDB" id="1879366at2759"/>
<dbReference type="InterPro" id="IPR047109">
    <property type="entry name" value="CAD-like"/>
</dbReference>
<keyword evidence="5" id="KW-1185">Reference proteome</keyword>
<dbReference type="GO" id="GO:0046872">
    <property type="term" value="F:metal ion binding"/>
    <property type="evidence" value="ECO:0007669"/>
    <property type="project" value="UniProtKB-KW"/>
</dbReference>
<evidence type="ECO:0000256" key="2">
    <source>
        <dbReference type="ARBA" id="ARBA00022833"/>
    </source>
</evidence>